<evidence type="ECO:0000313" key="7">
    <source>
        <dbReference type="Proteomes" id="UP000501130"/>
    </source>
</evidence>
<protein>
    <submittedName>
        <fullName evidence="6">LysR family transcriptional regulator</fullName>
    </submittedName>
</protein>
<name>A0ABX6N6M9_9BURK</name>
<dbReference type="PRINTS" id="PR00039">
    <property type="entry name" value="HTHLYSR"/>
</dbReference>
<accession>A0ABX6N6M9</accession>
<keyword evidence="7" id="KW-1185">Reference proteome</keyword>
<comment type="similarity">
    <text evidence="1">Belongs to the LysR transcriptional regulatory family.</text>
</comment>
<dbReference type="Gene3D" id="1.10.10.10">
    <property type="entry name" value="Winged helix-like DNA-binding domain superfamily/Winged helix DNA-binding domain"/>
    <property type="match status" value="1"/>
</dbReference>
<evidence type="ECO:0000256" key="2">
    <source>
        <dbReference type="ARBA" id="ARBA00023015"/>
    </source>
</evidence>
<organism evidence="6 7">
    <name type="scientific">Limnobacter profundi</name>
    <dbReference type="NCBI Taxonomy" id="2732163"/>
    <lineage>
        <taxon>Bacteria</taxon>
        <taxon>Pseudomonadati</taxon>
        <taxon>Pseudomonadota</taxon>
        <taxon>Betaproteobacteria</taxon>
        <taxon>Burkholderiales</taxon>
        <taxon>Burkholderiaceae</taxon>
        <taxon>Limnobacter</taxon>
    </lineage>
</organism>
<dbReference type="Pfam" id="PF00126">
    <property type="entry name" value="HTH_1"/>
    <property type="match status" value="1"/>
</dbReference>
<dbReference type="SUPFAM" id="SSF53850">
    <property type="entry name" value="Periplasmic binding protein-like II"/>
    <property type="match status" value="1"/>
</dbReference>
<evidence type="ECO:0000259" key="5">
    <source>
        <dbReference type="PROSITE" id="PS50931"/>
    </source>
</evidence>
<dbReference type="PROSITE" id="PS50931">
    <property type="entry name" value="HTH_LYSR"/>
    <property type="match status" value="1"/>
</dbReference>
<evidence type="ECO:0000256" key="4">
    <source>
        <dbReference type="ARBA" id="ARBA00023163"/>
    </source>
</evidence>
<dbReference type="PANTHER" id="PTHR30126:SF94">
    <property type="entry name" value="LYSR FAMILY TRANSCRIPTIONAL REGULATOR"/>
    <property type="match status" value="1"/>
</dbReference>
<dbReference type="Gene3D" id="3.40.190.290">
    <property type="match status" value="1"/>
</dbReference>
<dbReference type="Pfam" id="PF03466">
    <property type="entry name" value="LysR_substrate"/>
    <property type="match status" value="1"/>
</dbReference>
<dbReference type="InterPro" id="IPR000847">
    <property type="entry name" value="LysR_HTH_N"/>
</dbReference>
<sequence length="296" mass="32873">MSMVENLLPELKAFDATARFGGMSAAARALGLRQPTISAHIARLEKHYGVELFHRRGRQVQLTDFGRNLREITNRIFRAEEDARSLLLAAQSQFQGRLSLCAVGPYNVVPMISRFRENNPYVEVSVSMGDSSDVVERILDFRGDLGVLVHRVDDPRIHCVPFRKQPLLVFAHRTHPLAQLSSVFLRDLASYNFVVRESGSTTQRVFNSFLNNAGVKIKSSVEMGSREAVREAVAAGLGLGVVSETAYVEDPRLVRLKVQEPLPSTYSHVICLRERSAVPLVAGFLGVVFELRAEAG</sequence>
<dbReference type="RefSeq" id="WP_171099897.1">
    <property type="nucleotide sequence ID" value="NZ_CP053084.1"/>
</dbReference>
<dbReference type="InterPro" id="IPR036390">
    <property type="entry name" value="WH_DNA-bd_sf"/>
</dbReference>
<dbReference type="InterPro" id="IPR005119">
    <property type="entry name" value="LysR_subst-bd"/>
</dbReference>
<keyword evidence="4" id="KW-0804">Transcription</keyword>
<evidence type="ECO:0000256" key="1">
    <source>
        <dbReference type="ARBA" id="ARBA00009437"/>
    </source>
</evidence>
<reference evidence="6 7" key="1">
    <citation type="submission" date="2020-05" db="EMBL/GenBank/DDBJ databases">
        <title>Compete genome of Limnobacter sp. SAORIC-580.</title>
        <authorList>
            <person name="Song J."/>
            <person name="Cho J.-C."/>
        </authorList>
    </citation>
    <scope>NUCLEOTIDE SEQUENCE [LARGE SCALE GENOMIC DNA]</scope>
    <source>
        <strain evidence="6 7">SAORIC-580</strain>
    </source>
</reference>
<dbReference type="EMBL" id="CP053084">
    <property type="protein sequence ID" value="QJR30079.1"/>
    <property type="molecule type" value="Genomic_DNA"/>
</dbReference>
<keyword evidence="3" id="KW-0238">DNA-binding</keyword>
<proteinExistence type="inferred from homology"/>
<evidence type="ECO:0000256" key="3">
    <source>
        <dbReference type="ARBA" id="ARBA00023125"/>
    </source>
</evidence>
<dbReference type="SUPFAM" id="SSF46785">
    <property type="entry name" value="Winged helix' DNA-binding domain"/>
    <property type="match status" value="1"/>
</dbReference>
<dbReference type="Proteomes" id="UP000501130">
    <property type="component" value="Chromosome"/>
</dbReference>
<evidence type="ECO:0000313" key="6">
    <source>
        <dbReference type="EMBL" id="QJR30079.1"/>
    </source>
</evidence>
<dbReference type="PANTHER" id="PTHR30126">
    <property type="entry name" value="HTH-TYPE TRANSCRIPTIONAL REGULATOR"/>
    <property type="match status" value="1"/>
</dbReference>
<feature type="domain" description="HTH lysR-type" evidence="5">
    <location>
        <begin position="6"/>
        <end position="63"/>
    </location>
</feature>
<gene>
    <name evidence="6" type="ORF">HKT17_10355</name>
</gene>
<dbReference type="InterPro" id="IPR036388">
    <property type="entry name" value="WH-like_DNA-bd_sf"/>
</dbReference>
<keyword evidence="2" id="KW-0805">Transcription regulation</keyword>